<keyword evidence="4" id="KW-0862">Zinc</keyword>
<organism evidence="8 9">
    <name type="scientific">Striga hermonthica</name>
    <name type="common">Purple witchweed</name>
    <name type="synonym">Buchnera hermonthica</name>
    <dbReference type="NCBI Taxonomy" id="68872"/>
    <lineage>
        <taxon>Eukaryota</taxon>
        <taxon>Viridiplantae</taxon>
        <taxon>Streptophyta</taxon>
        <taxon>Embryophyta</taxon>
        <taxon>Tracheophyta</taxon>
        <taxon>Spermatophyta</taxon>
        <taxon>Magnoliopsida</taxon>
        <taxon>eudicotyledons</taxon>
        <taxon>Gunneridae</taxon>
        <taxon>Pentapetalae</taxon>
        <taxon>asterids</taxon>
        <taxon>lamiids</taxon>
        <taxon>Lamiales</taxon>
        <taxon>Orobanchaceae</taxon>
        <taxon>Buchnereae</taxon>
        <taxon>Striga</taxon>
    </lineage>
</organism>
<dbReference type="PANTHER" id="PTHR33345">
    <property type="entry name" value="ADAPTER PROTEIN, PUTATIVE-RELATED"/>
    <property type="match status" value="1"/>
</dbReference>
<dbReference type="EMBL" id="CACSLK010027773">
    <property type="protein sequence ID" value="CAA0829110.1"/>
    <property type="molecule type" value="Genomic_DNA"/>
</dbReference>
<comment type="subcellular location">
    <subcellularLocation>
        <location evidence="1">Nucleus</location>
    </subcellularLocation>
</comment>
<comment type="caution">
    <text evidence="8">The sequence shown here is derived from an EMBL/GenBank/DDBJ whole genome shotgun (WGS) entry which is preliminary data.</text>
</comment>
<dbReference type="PANTHER" id="PTHR33345:SF6">
    <property type="entry name" value="OS03G0747200 PROTEIN"/>
    <property type="match status" value="1"/>
</dbReference>
<accession>A0A9N7NG30</accession>
<evidence type="ECO:0000256" key="1">
    <source>
        <dbReference type="ARBA" id="ARBA00004123"/>
    </source>
</evidence>
<dbReference type="AlphaFoldDB" id="A0A9N7NG30"/>
<dbReference type="Proteomes" id="UP001153555">
    <property type="component" value="Unassembled WGS sequence"/>
</dbReference>
<dbReference type="GO" id="GO:0005634">
    <property type="term" value="C:nucleus"/>
    <property type="evidence" value="ECO:0007669"/>
    <property type="project" value="UniProtKB-SubCell"/>
</dbReference>
<reference evidence="8" key="1">
    <citation type="submission" date="2019-12" db="EMBL/GenBank/DDBJ databases">
        <authorList>
            <person name="Scholes J."/>
        </authorList>
    </citation>
    <scope>NUCLEOTIDE SEQUENCE</scope>
</reference>
<keyword evidence="2" id="KW-0479">Metal-binding</keyword>
<keyword evidence="3" id="KW-0863">Zinc-finger</keyword>
<evidence type="ECO:0000259" key="6">
    <source>
        <dbReference type="Pfam" id="PF07227"/>
    </source>
</evidence>
<dbReference type="GO" id="GO:0008270">
    <property type="term" value="F:zinc ion binding"/>
    <property type="evidence" value="ECO:0007669"/>
    <property type="project" value="UniProtKB-KW"/>
</dbReference>
<dbReference type="Pfam" id="PF23299">
    <property type="entry name" value="DUF7081"/>
    <property type="match status" value="1"/>
</dbReference>
<dbReference type="OrthoDB" id="1852608at2759"/>
<dbReference type="Pfam" id="PF07227">
    <property type="entry name" value="PHD_Oberon"/>
    <property type="match status" value="1"/>
</dbReference>
<proteinExistence type="predicted"/>
<feature type="domain" description="Oberon-like PHD finger" evidence="6">
    <location>
        <begin position="156"/>
        <end position="276"/>
    </location>
</feature>
<evidence type="ECO:0000256" key="2">
    <source>
        <dbReference type="ARBA" id="ARBA00022723"/>
    </source>
</evidence>
<dbReference type="InterPro" id="IPR032881">
    <property type="entry name" value="Oberon-like_PHD"/>
</dbReference>
<evidence type="ECO:0000256" key="4">
    <source>
        <dbReference type="ARBA" id="ARBA00022833"/>
    </source>
</evidence>
<protein>
    <recommendedName>
        <fullName evidence="10">Oberon PHD finger domain-containing protein</fullName>
    </recommendedName>
</protein>
<evidence type="ECO:0000256" key="3">
    <source>
        <dbReference type="ARBA" id="ARBA00022771"/>
    </source>
</evidence>
<evidence type="ECO:0000313" key="9">
    <source>
        <dbReference type="Proteomes" id="UP001153555"/>
    </source>
</evidence>
<sequence length="385" mass="42891">MMDSKSQKDPMDIDAVVPRGTRASPCGFHENGTLYPVSANDSGEGLPYAPEDFPNPGDKWSWKVGRRIANSGFFLDRYLYLPRRMHQPGPKKCFASRLSLEQFVRKKFPDTDIVHFFASFSWKVPSRSLKKGFKEMLTPPVEITEDNGEPRCKSGNKFCSSLNTRDEPVPQVMLCDICCEEPGFCRACCCILCRRVIERGLNGWGYVTCEAKVEGLTCGHSCHIECALRAYMAGTVGGSIGLDAEFYCRRCDSRTDMVPFVQNLLMNCESVGSGDDYKMLRFGVCLLRGSTRKGACELLRNIEVAMSKVSHEYGSRGCGRQRIAVGACAAGFRLRLHRSRPILLVDRTLGGRLAGRPHPMQHATATAGRPRALRPASLIDFFFIN</sequence>
<feature type="domain" description="DUF7081" evidence="7">
    <location>
        <begin position="36"/>
        <end position="126"/>
    </location>
</feature>
<keyword evidence="9" id="KW-1185">Reference proteome</keyword>
<keyword evidence="5" id="KW-0539">Nucleus</keyword>
<dbReference type="InterPro" id="IPR055508">
    <property type="entry name" value="DUF7081"/>
</dbReference>
<evidence type="ECO:0000313" key="8">
    <source>
        <dbReference type="EMBL" id="CAA0829110.1"/>
    </source>
</evidence>
<evidence type="ECO:0000256" key="5">
    <source>
        <dbReference type="ARBA" id="ARBA00023242"/>
    </source>
</evidence>
<gene>
    <name evidence="8" type="ORF">SHERM_24700</name>
</gene>
<name>A0A9N7NG30_STRHE</name>
<evidence type="ECO:0008006" key="10">
    <source>
        <dbReference type="Google" id="ProtNLM"/>
    </source>
</evidence>
<evidence type="ECO:0000259" key="7">
    <source>
        <dbReference type="Pfam" id="PF23299"/>
    </source>
</evidence>